<gene>
    <name evidence="8" type="ORF">SARC_02981</name>
</gene>
<dbReference type="STRING" id="667725.A0A0L0G7E4"/>
<evidence type="ECO:0000313" key="8">
    <source>
        <dbReference type="EMBL" id="KNC84806.1"/>
    </source>
</evidence>
<dbReference type="InterPro" id="IPR013520">
    <property type="entry name" value="Ribonucl_H"/>
</dbReference>
<keyword evidence="6" id="KW-0539">Nucleus</keyword>
<dbReference type="FunFam" id="3.30.420.10:FF:000019">
    <property type="entry name" value="RNA exonuclease NEF-sp"/>
    <property type="match status" value="1"/>
</dbReference>
<dbReference type="EMBL" id="KQ241739">
    <property type="protein sequence ID" value="KNC84806.1"/>
    <property type="molecule type" value="Genomic_DNA"/>
</dbReference>
<dbReference type="OrthoDB" id="206335at2759"/>
<dbReference type="Pfam" id="PF00929">
    <property type="entry name" value="RNase_T"/>
    <property type="match status" value="1"/>
</dbReference>
<evidence type="ECO:0000256" key="6">
    <source>
        <dbReference type="ARBA" id="ARBA00023242"/>
    </source>
</evidence>
<dbReference type="Gene3D" id="3.30.420.10">
    <property type="entry name" value="Ribonuclease H-like superfamily/Ribonuclease H"/>
    <property type="match status" value="1"/>
</dbReference>
<organism evidence="8 9">
    <name type="scientific">Sphaeroforma arctica JP610</name>
    <dbReference type="NCBI Taxonomy" id="667725"/>
    <lineage>
        <taxon>Eukaryota</taxon>
        <taxon>Ichthyosporea</taxon>
        <taxon>Ichthyophonida</taxon>
        <taxon>Sphaeroforma</taxon>
    </lineage>
</organism>
<keyword evidence="5" id="KW-0269">Exonuclease</keyword>
<reference evidence="8 9" key="1">
    <citation type="submission" date="2011-02" db="EMBL/GenBank/DDBJ databases">
        <title>The Genome Sequence of Sphaeroforma arctica JP610.</title>
        <authorList>
            <consortium name="The Broad Institute Genome Sequencing Platform"/>
            <person name="Russ C."/>
            <person name="Cuomo C."/>
            <person name="Young S.K."/>
            <person name="Zeng Q."/>
            <person name="Gargeya S."/>
            <person name="Alvarado L."/>
            <person name="Berlin A."/>
            <person name="Chapman S.B."/>
            <person name="Chen Z."/>
            <person name="Freedman E."/>
            <person name="Gellesch M."/>
            <person name="Goldberg J."/>
            <person name="Griggs A."/>
            <person name="Gujja S."/>
            <person name="Heilman E."/>
            <person name="Heiman D."/>
            <person name="Howarth C."/>
            <person name="Mehta T."/>
            <person name="Neiman D."/>
            <person name="Pearson M."/>
            <person name="Roberts A."/>
            <person name="Saif S."/>
            <person name="Shea T."/>
            <person name="Shenoy N."/>
            <person name="Sisk P."/>
            <person name="Stolte C."/>
            <person name="Sykes S."/>
            <person name="White J."/>
            <person name="Yandava C."/>
            <person name="Burger G."/>
            <person name="Gray M.W."/>
            <person name="Holland P.W.H."/>
            <person name="King N."/>
            <person name="Lang F.B.F."/>
            <person name="Roger A.J."/>
            <person name="Ruiz-Trillo I."/>
            <person name="Haas B."/>
            <person name="Nusbaum C."/>
            <person name="Birren B."/>
        </authorList>
    </citation>
    <scope>NUCLEOTIDE SEQUENCE [LARGE SCALE GENOMIC DNA]</scope>
    <source>
        <strain evidence="8 9">JP610</strain>
    </source>
</reference>
<dbReference type="SMART" id="SM00479">
    <property type="entry name" value="EXOIII"/>
    <property type="match status" value="1"/>
</dbReference>
<proteinExistence type="inferred from homology"/>
<evidence type="ECO:0000256" key="2">
    <source>
        <dbReference type="ARBA" id="ARBA00006357"/>
    </source>
</evidence>
<keyword evidence="4" id="KW-0378">Hydrolase</keyword>
<dbReference type="PANTHER" id="PTHR12801:SF115">
    <property type="entry name" value="FI18136P1-RELATED"/>
    <property type="match status" value="1"/>
</dbReference>
<protein>
    <recommendedName>
        <fullName evidence="7">Exonuclease domain-containing protein</fullName>
    </recommendedName>
</protein>
<dbReference type="PANTHER" id="PTHR12801">
    <property type="entry name" value="RNA EXONUCLEASE REXO1 / RECO3 FAMILY MEMBER-RELATED"/>
    <property type="match status" value="1"/>
</dbReference>
<dbReference type="AlphaFoldDB" id="A0A0L0G7E4"/>
<dbReference type="InterPro" id="IPR036397">
    <property type="entry name" value="RNaseH_sf"/>
</dbReference>
<dbReference type="InterPro" id="IPR012337">
    <property type="entry name" value="RNaseH-like_sf"/>
</dbReference>
<comment type="subcellular location">
    <subcellularLocation>
        <location evidence="1">Nucleus</location>
    </subcellularLocation>
</comment>
<keyword evidence="3" id="KW-0540">Nuclease</keyword>
<sequence length="471" mass="52198">MLKSPLQDHVPTKAELVQDGETRNKRIGRDVDFETPVVDDVERTCILPVFSIDCEMCETKSGPALTRVSIVNEAAEVVMDELVMPDEPITNYLTQFSGMTRELLKGVTTTVLDVQTRIRSLIPANAILLGHSLENDLRAMKLVHRRVIDTSLLYPHPGGNGLKQGLKTLCRTHLDRSIQEGVGGHDSIEDARACLALYALKMKKGPRFGINTRTQVSESICRRLTRSKKTSVLIDKLELIKKHTDANVINHRNDQQAVAAMLKQCQRDVNFHYIRLFAVSDFVKSFHTEETKLLEATNSVTRREISAIPTTKNSTDIVYQTESVGSIEEATQGTLNTTEESTGKVKTEVRNGTTGEQAIVDDASESSQEMTSKWTVEVSPALREGSMCLTKEEYTEQMEEVLTQLDGRIGKLIAAMPKNAVVNVIAGPGVLPESEKANKHQLFSARNGFMFMKVISGNGEAGAREPMEEDK</sequence>
<accession>A0A0L0G7E4</accession>
<dbReference type="CDD" id="cd06145">
    <property type="entry name" value="REX1_like"/>
    <property type="match status" value="1"/>
</dbReference>
<feature type="domain" description="Exonuclease" evidence="7">
    <location>
        <begin position="48"/>
        <end position="207"/>
    </location>
</feature>
<dbReference type="SUPFAM" id="SSF53098">
    <property type="entry name" value="Ribonuclease H-like"/>
    <property type="match status" value="1"/>
</dbReference>
<dbReference type="GO" id="GO:0004527">
    <property type="term" value="F:exonuclease activity"/>
    <property type="evidence" value="ECO:0007669"/>
    <property type="project" value="UniProtKB-KW"/>
</dbReference>
<dbReference type="RefSeq" id="XP_014158708.1">
    <property type="nucleotide sequence ID" value="XM_014303233.1"/>
</dbReference>
<evidence type="ECO:0000256" key="4">
    <source>
        <dbReference type="ARBA" id="ARBA00022801"/>
    </source>
</evidence>
<comment type="similarity">
    <text evidence="2">Belongs to the REXO1/REXO3 family.</text>
</comment>
<dbReference type="GO" id="GO:0003676">
    <property type="term" value="F:nucleic acid binding"/>
    <property type="evidence" value="ECO:0007669"/>
    <property type="project" value="InterPro"/>
</dbReference>
<dbReference type="Proteomes" id="UP000054560">
    <property type="component" value="Unassembled WGS sequence"/>
</dbReference>
<evidence type="ECO:0000256" key="3">
    <source>
        <dbReference type="ARBA" id="ARBA00022722"/>
    </source>
</evidence>
<keyword evidence="9" id="KW-1185">Reference proteome</keyword>
<dbReference type="InterPro" id="IPR047021">
    <property type="entry name" value="REXO1/3/4-like"/>
</dbReference>
<evidence type="ECO:0000313" key="9">
    <source>
        <dbReference type="Proteomes" id="UP000054560"/>
    </source>
</evidence>
<evidence type="ECO:0000256" key="1">
    <source>
        <dbReference type="ARBA" id="ARBA00004123"/>
    </source>
</evidence>
<dbReference type="GO" id="GO:0005634">
    <property type="term" value="C:nucleus"/>
    <property type="evidence" value="ECO:0007669"/>
    <property type="project" value="UniProtKB-SubCell"/>
</dbReference>
<evidence type="ECO:0000259" key="7">
    <source>
        <dbReference type="SMART" id="SM00479"/>
    </source>
</evidence>
<dbReference type="GeneID" id="25903485"/>
<dbReference type="InterPro" id="IPR034922">
    <property type="entry name" value="REX1-like_exo"/>
</dbReference>
<dbReference type="eggNOG" id="KOG2248">
    <property type="taxonomic scope" value="Eukaryota"/>
</dbReference>
<name>A0A0L0G7E4_9EUKA</name>
<evidence type="ECO:0000256" key="5">
    <source>
        <dbReference type="ARBA" id="ARBA00022839"/>
    </source>
</evidence>